<evidence type="ECO:0000256" key="1">
    <source>
        <dbReference type="ARBA" id="ARBA00007061"/>
    </source>
</evidence>
<comment type="caution">
    <text evidence="5">The sequence shown here is derived from an EMBL/GenBank/DDBJ whole genome shotgun (WGS) entry which is preliminary data.</text>
</comment>
<protein>
    <submittedName>
        <fullName evidence="5">Hydroxymethylglutaryl-CoA synthase family protein</fullName>
    </submittedName>
</protein>
<sequence length="414" mass="44824">MRAVGIEAASVYVGQAVVGVPTVFEGRGLDASRYENLMMRTKSVALPWEDPVTNAVNAARPIIEALSPRERDRIEYLAIGTESGIDLSKTIANYVQRHLGLSNNCGVFEVKQACYAAFAALETAVNFVAVAPRPGTRALVINADIPHPVQGTYYEPSQGMGSVAILLGDHPELAVFEPGANGHYTFEVMDSCRPRYTLEVVDTDVSLLAYLECLEGAFLDYAAKKPGTDIMRDFELLCMHTPFGGMVKGAHRSLLRKLTNLTKDQIDQDFLDRVEPSIRYGMRIGNIYSGSVFLALTSALAHSDNTVARRIGAFSYGSGCGSQFTGITALPGPAAAALRARIDAALDRRVELDWDTYARLADLAGRPAAGTRDATVDADIGLVAEVAADNAAPRLVLTGISDYRREYRWEGRTP</sequence>
<evidence type="ECO:0000259" key="3">
    <source>
        <dbReference type="Pfam" id="PF01154"/>
    </source>
</evidence>
<dbReference type="Proteomes" id="UP000266677">
    <property type="component" value="Unassembled WGS sequence"/>
</dbReference>
<dbReference type="CDD" id="cd00827">
    <property type="entry name" value="init_cond_enzymes"/>
    <property type="match status" value="1"/>
</dbReference>
<feature type="domain" description="Hydroxymethylglutaryl-coenzyme A synthase C-terminal" evidence="4">
    <location>
        <begin position="252"/>
        <end position="327"/>
    </location>
</feature>
<comment type="similarity">
    <text evidence="1">Belongs to the thiolase-like superfamily. HMG-CoA synthase family.</text>
</comment>
<dbReference type="Pfam" id="PF08540">
    <property type="entry name" value="HMG_CoA_synt_C"/>
    <property type="match status" value="1"/>
</dbReference>
<dbReference type="SUPFAM" id="SSF53901">
    <property type="entry name" value="Thiolase-like"/>
    <property type="match status" value="2"/>
</dbReference>
<reference evidence="5 6" key="1">
    <citation type="submission" date="2018-09" db="EMBL/GenBank/DDBJ databases">
        <title>YIM PH21274 draft genome.</title>
        <authorList>
            <person name="Miao C."/>
        </authorList>
    </citation>
    <scope>NUCLEOTIDE SEQUENCE [LARGE SCALE GENOMIC DNA]</scope>
    <source>
        <strain evidence="5 6">YIM PH 21724</strain>
    </source>
</reference>
<dbReference type="GO" id="GO:0006084">
    <property type="term" value="P:acetyl-CoA metabolic process"/>
    <property type="evidence" value="ECO:0007669"/>
    <property type="project" value="InterPro"/>
</dbReference>
<dbReference type="OrthoDB" id="9769523at2"/>
<feature type="domain" description="Hydroxymethylglutaryl-coenzyme A synthase N-terminal" evidence="3">
    <location>
        <begin position="3"/>
        <end position="169"/>
    </location>
</feature>
<dbReference type="InterPro" id="IPR016039">
    <property type="entry name" value="Thiolase-like"/>
</dbReference>
<evidence type="ECO:0000313" key="5">
    <source>
        <dbReference type="EMBL" id="RJO70742.1"/>
    </source>
</evidence>
<dbReference type="PANTHER" id="PTHR43323">
    <property type="entry name" value="3-HYDROXY-3-METHYLGLUTARYL COENZYME A SYNTHASE"/>
    <property type="match status" value="1"/>
</dbReference>
<dbReference type="PANTHER" id="PTHR43323:SF2">
    <property type="entry name" value="HYDROXYMETHYLGLUTARYL-COA SYNTHASE"/>
    <property type="match status" value="1"/>
</dbReference>
<dbReference type="AlphaFoldDB" id="A0A3A4JVX6"/>
<dbReference type="Pfam" id="PF01154">
    <property type="entry name" value="HMG_CoA_synt_N"/>
    <property type="match status" value="1"/>
</dbReference>
<dbReference type="EMBL" id="QZFU01000036">
    <property type="protein sequence ID" value="RJO70742.1"/>
    <property type="molecule type" value="Genomic_DNA"/>
</dbReference>
<dbReference type="InterPro" id="IPR013746">
    <property type="entry name" value="HMG_CoA_synt_C_dom"/>
</dbReference>
<gene>
    <name evidence="5" type="ORF">D5S18_26425</name>
</gene>
<proteinExistence type="inferred from homology"/>
<evidence type="ECO:0000313" key="6">
    <source>
        <dbReference type="Proteomes" id="UP000266677"/>
    </source>
</evidence>
<dbReference type="RefSeq" id="WP_120043799.1">
    <property type="nucleotide sequence ID" value="NZ_QZFU01000036.1"/>
</dbReference>
<dbReference type="GO" id="GO:0004421">
    <property type="term" value="F:hydroxymethylglutaryl-CoA synthase activity"/>
    <property type="evidence" value="ECO:0007669"/>
    <property type="project" value="InterPro"/>
</dbReference>
<organism evidence="5 6">
    <name type="scientific">Nocardia panacis</name>
    <dbReference type="NCBI Taxonomy" id="2340916"/>
    <lineage>
        <taxon>Bacteria</taxon>
        <taxon>Bacillati</taxon>
        <taxon>Actinomycetota</taxon>
        <taxon>Actinomycetes</taxon>
        <taxon>Mycobacteriales</taxon>
        <taxon>Nocardiaceae</taxon>
        <taxon>Nocardia</taxon>
    </lineage>
</organism>
<dbReference type="InterPro" id="IPR013528">
    <property type="entry name" value="HMG_CoA_synth_N"/>
</dbReference>
<name>A0A3A4JVX6_9NOCA</name>
<accession>A0A3A4JVX6</accession>
<dbReference type="Gene3D" id="3.40.47.10">
    <property type="match status" value="2"/>
</dbReference>
<keyword evidence="2" id="KW-0808">Transferase</keyword>
<evidence type="ECO:0000259" key="4">
    <source>
        <dbReference type="Pfam" id="PF08540"/>
    </source>
</evidence>
<keyword evidence="6" id="KW-1185">Reference proteome</keyword>
<evidence type="ECO:0000256" key="2">
    <source>
        <dbReference type="ARBA" id="ARBA00022679"/>
    </source>
</evidence>